<accession>A0AAN8DLA6</accession>
<dbReference type="EMBL" id="JAURVH010001520">
    <property type="protein sequence ID" value="KAK5925332.1"/>
    <property type="molecule type" value="Genomic_DNA"/>
</dbReference>
<sequence length="85" mass="9642">MHYRAKVEQENNQKHYIVVMMVSLESARPPELIYGLGGPPPPFPPVSDVHAVTQPSLKWASDCDIFFSPHNPPSQFEEIPHNYLS</sequence>
<dbReference type="Proteomes" id="UP001331515">
    <property type="component" value="Unassembled WGS sequence"/>
</dbReference>
<gene>
    <name evidence="1" type="ORF">CgunFtcFv8_017863</name>
</gene>
<keyword evidence="2" id="KW-1185">Reference proteome</keyword>
<name>A0AAN8DLA6_CHAGU</name>
<organism evidence="1 2">
    <name type="scientific">Champsocephalus gunnari</name>
    <name type="common">Mackerel icefish</name>
    <dbReference type="NCBI Taxonomy" id="52237"/>
    <lineage>
        <taxon>Eukaryota</taxon>
        <taxon>Metazoa</taxon>
        <taxon>Chordata</taxon>
        <taxon>Craniata</taxon>
        <taxon>Vertebrata</taxon>
        <taxon>Euteleostomi</taxon>
        <taxon>Actinopterygii</taxon>
        <taxon>Neopterygii</taxon>
        <taxon>Teleostei</taxon>
        <taxon>Neoteleostei</taxon>
        <taxon>Acanthomorphata</taxon>
        <taxon>Eupercaria</taxon>
        <taxon>Perciformes</taxon>
        <taxon>Notothenioidei</taxon>
        <taxon>Channichthyidae</taxon>
        <taxon>Champsocephalus</taxon>
    </lineage>
</organism>
<comment type="caution">
    <text evidence="1">The sequence shown here is derived from an EMBL/GenBank/DDBJ whole genome shotgun (WGS) entry which is preliminary data.</text>
</comment>
<reference evidence="1 2" key="1">
    <citation type="journal article" date="2023" name="Mol. Biol. Evol.">
        <title>Genomics of Secondarily Temperate Adaptation in the Only Non-Antarctic Icefish.</title>
        <authorList>
            <person name="Rivera-Colon A.G."/>
            <person name="Rayamajhi N."/>
            <person name="Minhas B.F."/>
            <person name="Madrigal G."/>
            <person name="Bilyk K.T."/>
            <person name="Yoon V."/>
            <person name="Hune M."/>
            <person name="Gregory S."/>
            <person name="Cheng C.H.C."/>
            <person name="Catchen J.M."/>
        </authorList>
    </citation>
    <scope>NUCLEOTIDE SEQUENCE [LARGE SCALE GENOMIC DNA]</scope>
    <source>
        <tissue evidence="1">White muscle</tissue>
    </source>
</reference>
<evidence type="ECO:0000313" key="1">
    <source>
        <dbReference type="EMBL" id="KAK5925332.1"/>
    </source>
</evidence>
<protein>
    <submittedName>
        <fullName evidence="1">Uncharacterized protein</fullName>
    </submittedName>
</protein>
<evidence type="ECO:0000313" key="2">
    <source>
        <dbReference type="Proteomes" id="UP001331515"/>
    </source>
</evidence>
<dbReference type="AlphaFoldDB" id="A0AAN8DLA6"/>
<proteinExistence type="predicted"/>